<evidence type="ECO:0000256" key="2">
    <source>
        <dbReference type="ARBA" id="ARBA00008147"/>
    </source>
</evidence>
<comment type="caution">
    <text evidence="9">The sequence shown here is derived from an EMBL/GenBank/DDBJ whole genome shotgun (WGS) entry which is preliminary data.</text>
</comment>
<name>A0ABD0Y8M8_9HEMI</name>
<evidence type="ECO:0000256" key="4">
    <source>
        <dbReference type="ARBA" id="ARBA00022630"/>
    </source>
</evidence>
<reference evidence="9 10" key="1">
    <citation type="submission" date="2024-07" db="EMBL/GenBank/DDBJ databases">
        <title>Chromosome-level genome assembly of the water stick insect Ranatra chinensis (Heteroptera: Nepidae).</title>
        <authorList>
            <person name="Liu X."/>
        </authorList>
    </citation>
    <scope>NUCLEOTIDE SEQUENCE [LARGE SCALE GENOMIC DNA]</scope>
    <source>
        <strain evidence="9">Cailab_2021Rc</strain>
        <tissue evidence="9">Muscle</tissue>
    </source>
</reference>
<dbReference type="Pfam" id="PF07992">
    <property type="entry name" value="Pyr_redox_2"/>
    <property type="match status" value="2"/>
</dbReference>
<dbReference type="SUPFAM" id="SSF51905">
    <property type="entry name" value="FAD/NAD(P)-binding domain"/>
    <property type="match status" value="1"/>
</dbReference>
<dbReference type="Pfam" id="PF18267">
    <property type="entry name" value="Rubredoxin_C"/>
    <property type="match status" value="1"/>
</dbReference>
<dbReference type="PANTHER" id="PTHR43429">
    <property type="entry name" value="PYRIDINE NUCLEOTIDE-DISULFIDE OXIDOREDUCTASE DOMAIN-CONTAINING"/>
    <property type="match status" value="1"/>
</dbReference>
<keyword evidence="10" id="KW-1185">Reference proteome</keyword>
<keyword evidence="4" id="KW-0285">Flavoprotein</keyword>
<dbReference type="InterPro" id="IPR036188">
    <property type="entry name" value="FAD/NAD-bd_sf"/>
</dbReference>
<protein>
    <recommendedName>
        <fullName evidence="3">Pyridine nucleotide-disulfide oxidoreductase domain-containing protein 1</fullName>
    </recommendedName>
</protein>
<comment type="cofactor">
    <cofactor evidence="1">
        <name>FAD</name>
        <dbReference type="ChEBI" id="CHEBI:57692"/>
    </cofactor>
</comment>
<gene>
    <name evidence="9" type="ORF">AAG570_001478</name>
</gene>
<dbReference type="Gene3D" id="3.50.50.60">
    <property type="entry name" value="FAD/NAD(P)-binding domain"/>
    <property type="match status" value="3"/>
</dbReference>
<dbReference type="PRINTS" id="PR00368">
    <property type="entry name" value="FADPNR"/>
</dbReference>
<evidence type="ECO:0000259" key="8">
    <source>
        <dbReference type="Pfam" id="PF18267"/>
    </source>
</evidence>
<evidence type="ECO:0000256" key="1">
    <source>
        <dbReference type="ARBA" id="ARBA00001974"/>
    </source>
</evidence>
<dbReference type="Gene3D" id="3.30.390.30">
    <property type="match status" value="1"/>
</dbReference>
<dbReference type="EMBL" id="JBFDAA010000011">
    <property type="protein sequence ID" value="KAL1123705.1"/>
    <property type="molecule type" value="Genomic_DNA"/>
</dbReference>
<organism evidence="9 10">
    <name type="scientific">Ranatra chinensis</name>
    <dbReference type="NCBI Taxonomy" id="642074"/>
    <lineage>
        <taxon>Eukaryota</taxon>
        <taxon>Metazoa</taxon>
        <taxon>Ecdysozoa</taxon>
        <taxon>Arthropoda</taxon>
        <taxon>Hexapoda</taxon>
        <taxon>Insecta</taxon>
        <taxon>Pterygota</taxon>
        <taxon>Neoptera</taxon>
        <taxon>Paraneoptera</taxon>
        <taxon>Hemiptera</taxon>
        <taxon>Heteroptera</taxon>
        <taxon>Panheteroptera</taxon>
        <taxon>Nepomorpha</taxon>
        <taxon>Nepidae</taxon>
        <taxon>Ranatrinae</taxon>
        <taxon>Ranatra</taxon>
    </lineage>
</organism>
<proteinExistence type="inferred from homology"/>
<sequence>MEEEAVYVIVGGGIGGVSCAEALSIITPDESVILVTASPTVKAVTNVVPLTKMAAKFDVEERSVQEMSGSIPSLKVIEDRIVRLDPERCSVHTESGKIVRYKKLCLATGASPRLIGGACTFVIGIRDTDSVENFRKRIEQSRRVMVVGNGGIATEIVHEVRGVDIVWAIKDNHISATFIDPGAAQFFQSALKKEGATEEKTYVKRLRYKTTGDSGSGGGAALGPDWHSKVNLHGPLEDSGITVEYCCEVLEIRETPGKEWPVEVELTNKKVYGVDFIISATGVVPNVEIPGAKFEKMDDGGIKVDWKLETSIGGIFAAGDACSAGWDLAAHWFQMRLWTQARHMGAYVARAMFHTLHGEELYQDFAFEMFTHVTKFFGMKVVLLGLFNGQRLDNDYELMVRVTRGVEYVKLVIKDGRLQGAVLIGETDLEEMCENLILNQLDLTDFGEDLLNPDIDIEDYFD</sequence>
<evidence type="ECO:0000256" key="6">
    <source>
        <dbReference type="ARBA" id="ARBA00023002"/>
    </source>
</evidence>
<dbReference type="AlphaFoldDB" id="A0ABD0Y8M8"/>
<dbReference type="InterPro" id="IPR050260">
    <property type="entry name" value="FAD-bd_OxRdtase"/>
</dbReference>
<comment type="similarity">
    <text evidence="2">Belongs to the class-I pyridine nucleotide-disulfide oxidoreductase family. PYROXD1 subfamily.</text>
</comment>
<feature type="domain" description="FAD/NAD(P)-binding" evidence="7">
    <location>
        <begin position="7"/>
        <end position="195"/>
    </location>
</feature>
<feature type="domain" description="NADH-rubredoxin oxidoreductase C-terminal" evidence="8">
    <location>
        <begin position="375"/>
        <end position="439"/>
    </location>
</feature>
<evidence type="ECO:0000313" key="9">
    <source>
        <dbReference type="EMBL" id="KAL1123705.1"/>
    </source>
</evidence>
<evidence type="ECO:0000256" key="5">
    <source>
        <dbReference type="ARBA" id="ARBA00022827"/>
    </source>
</evidence>
<evidence type="ECO:0000256" key="3">
    <source>
        <dbReference type="ARBA" id="ARBA00018240"/>
    </source>
</evidence>
<dbReference type="PANTHER" id="PTHR43429:SF2">
    <property type="entry name" value="PYRIDINE NUCLEOTIDE-DISULFIDE OXIDOREDUCTASE DOMAIN-CONTAINING PROTEIN 1"/>
    <property type="match status" value="1"/>
</dbReference>
<dbReference type="InterPro" id="IPR023753">
    <property type="entry name" value="FAD/NAD-binding_dom"/>
</dbReference>
<dbReference type="Proteomes" id="UP001558652">
    <property type="component" value="Unassembled WGS sequence"/>
</dbReference>
<dbReference type="InterPro" id="IPR016156">
    <property type="entry name" value="FAD/NAD-linked_Rdtase_dimer_sf"/>
</dbReference>
<evidence type="ECO:0000313" key="10">
    <source>
        <dbReference type="Proteomes" id="UP001558652"/>
    </source>
</evidence>
<dbReference type="InterPro" id="IPR041575">
    <property type="entry name" value="Rubredoxin_C"/>
</dbReference>
<evidence type="ECO:0000259" key="7">
    <source>
        <dbReference type="Pfam" id="PF07992"/>
    </source>
</evidence>
<feature type="domain" description="FAD/NAD(P)-binding" evidence="7">
    <location>
        <begin position="236"/>
        <end position="345"/>
    </location>
</feature>
<keyword evidence="6" id="KW-0560">Oxidoreductase</keyword>
<keyword evidence="5" id="KW-0274">FAD</keyword>
<dbReference type="GO" id="GO:0016491">
    <property type="term" value="F:oxidoreductase activity"/>
    <property type="evidence" value="ECO:0007669"/>
    <property type="project" value="UniProtKB-KW"/>
</dbReference>
<accession>A0ABD0Y8M8</accession>